<feature type="region of interest" description="Disordered" evidence="1">
    <location>
        <begin position="1890"/>
        <end position="1956"/>
    </location>
</feature>
<feature type="compositionally biased region" description="Basic and acidic residues" evidence="1">
    <location>
        <begin position="2780"/>
        <end position="2795"/>
    </location>
</feature>
<keyword evidence="3" id="KW-1185">Reference proteome</keyword>
<feature type="compositionally biased region" description="Basic and acidic residues" evidence="1">
    <location>
        <begin position="1543"/>
        <end position="1566"/>
    </location>
</feature>
<evidence type="ECO:0000313" key="3">
    <source>
        <dbReference type="Proteomes" id="UP000041254"/>
    </source>
</evidence>
<feature type="region of interest" description="Disordered" evidence="1">
    <location>
        <begin position="2381"/>
        <end position="2486"/>
    </location>
</feature>
<feature type="compositionally biased region" description="Low complexity" evidence="1">
    <location>
        <begin position="2233"/>
        <end position="2244"/>
    </location>
</feature>
<feature type="region of interest" description="Disordered" evidence="1">
    <location>
        <begin position="1416"/>
        <end position="1437"/>
    </location>
</feature>
<feature type="region of interest" description="Disordered" evidence="1">
    <location>
        <begin position="2707"/>
        <end position="2760"/>
    </location>
</feature>
<dbReference type="InterPro" id="IPR015943">
    <property type="entry name" value="WD40/YVTN_repeat-like_dom_sf"/>
</dbReference>
<feature type="region of interest" description="Disordered" evidence="1">
    <location>
        <begin position="2265"/>
        <end position="2318"/>
    </location>
</feature>
<evidence type="ECO:0000256" key="1">
    <source>
        <dbReference type="SAM" id="MobiDB-lite"/>
    </source>
</evidence>
<feature type="region of interest" description="Disordered" evidence="1">
    <location>
        <begin position="3016"/>
        <end position="3054"/>
    </location>
</feature>
<organism evidence="2 3">
    <name type="scientific">Vitrella brassicaformis (strain CCMP3155)</name>
    <dbReference type="NCBI Taxonomy" id="1169540"/>
    <lineage>
        <taxon>Eukaryota</taxon>
        <taxon>Sar</taxon>
        <taxon>Alveolata</taxon>
        <taxon>Colpodellida</taxon>
        <taxon>Vitrellaceae</taxon>
        <taxon>Vitrella</taxon>
    </lineage>
</organism>
<dbReference type="Proteomes" id="UP000041254">
    <property type="component" value="Unassembled WGS sequence"/>
</dbReference>
<feature type="region of interest" description="Disordered" evidence="1">
    <location>
        <begin position="1816"/>
        <end position="1844"/>
    </location>
</feature>
<feature type="compositionally biased region" description="Polar residues" evidence="1">
    <location>
        <begin position="328"/>
        <end position="338"/>
    </location>
</feature>
<feature type="compositionally biased region" description="Low complexity" evidence="1">
    <location>
        <begin position="2185"/>
        <end position="2202"/>
    </location>
</feature>
<feature type="compositionally biased region" description="Basic and acidic residues" evidence="1">
    <location>
        <begin position="2381"/>
        <end position="2420"/>
    </location>
</feature>
<dbReference type="InParanoid" id="A0A0G4EV30"/>
<feature type="region of interest" description="Disordered" evidence="1">
    <location>
        <begin position="1224"/>
        <end position="1250"/>
    </location>
</feature>
<feature type="compositionally biased region" description="Low complexity" evidence="1">
    <location>
        <begin position="3025"/>
        <end position="3036"/>
    </location>
</feature>
<feature type="compositionally biased region" description="Low complexity" evidence="1">
    <location>
        <begin position="2722"/>
        <end position="2734"/>
    </location>
</feature>
<reference evidence="2 3" key="1">
    <citation type="submission" date="2014-11" db="EMBL/GenBank/DDBJ databases">
        <authorList>
            <person name="Zhu J."/>
            <person name="Qi W."/>
            <person name="Song R."/>
        </authorList>
    </citation>
    <scope>NUCLEOTIDE SEQUENCE [LARGE SCALE GENOMIC DNA]</scope>
</reference>
<evidence type="ECO:0000313" key="2">
    <source>
        <dbReference type="EMBL" id="CEM02192.1"/>
    </source>
</evidence>
<feature type="compositionally biased region" description="Basic and acidic residues" evidence="1">
    <location>
        <begin position="3037"/>
        <end position="3046"/>
    </location>
</feature>
<protein>
    <submittedName>
        <fullName evidence="2">Uncharacterized protein</fullName>
    </submittedName>
</protein>
<feature type="region of interest" description="Disordered" evidence="1">
    <location>
        <begin position="2035"/>
        <end position="2246"/>
    </location>
</feature>
<dbReference type="SUPFAM" id="SSF50978">
    <property type="entry name" value="WD40 repeat-like"/>
    <property type="match status" value="1"/>
</dbReference>
<name>A0A0G4EV30_VITBC</name>
<feature type="compositionally biased region" description="Polar residues" evidence="1">
    <location>
        <begin position="618"/>
        <end position="628"/>
    </location>
</feature>
<dbReference type="CDD" id="cd06503">
    <property type="entry name" value="ATP-synt_Fo_b"/>
    <property type="match status" value="1"/>
</dbReference>
<dbReference type="InterPro" id="IPR036322">
    <property type="entry name" value="WD40_repeat_dom_sf"/>
</dbReference>
<feature type="region of interest" description="Disordered" evidence="1">
    <location>
        <begin position="1624"/>
        <end position="1706"/>
    </location>
</feature>
<feature type="compositionally biased region" description="Basic and acidic residues" evidence="1">
    <location>
        <begin position="2449"/>
        <end position="2460"/>
    </location>
</feature>
<feature type="compositionally biased region" description="Basic and acidic residues" evidence="1">
    <location>
        <begin position="2428"/>
        <end position="2441"/>
    </location>
</feature>
<feature type="region of interest" description="Disordered" evidence="1">
    <location>
        <begin position="1976"/>
        <end position="2004"/>
    </location>
</feature>
<feature type="region of interest" description="Disordered" evidence="1">
    <location>
        <begin position="1731"/>
        <end position="1784"/>
    </location>
</feature>
<dbReference type="EMBL" id="CDMY01000320">
    <property type="protein sequence ID" value="CEM02192.1"/>
    <property type="molecule type" value="Genomic_DNA"/>
</dbReference>
<feature type="compositionally biased region" description="Basic and acidic residues" evidence="1">
    <location>
        <begin position="2222"/>
        <end position="2232"/>
    </location>
</feature>
<accession>A0A0G4EV30</accession>
<feature type="compositionally biased region" description="Polar residues" evidence="1">
    <location>
        <begin position="2300"/>
        <end position="2310"/>
    </location>
</feature>
<feature type="compositionally biased region" description="Basic and acidic residues" evidence="1">
    <location>
        <begin position="1987"/>
        <end position="1996"/>
    </location>
</feature>
<feature type="region of interest" description="Disordered" evidence="1">
    <location>
        <begin position="2775"/>
        <end position="2812"/>
    </location>
</feature>
<sequence>MAFNPRHRLLLSSDMYELILWCVKTRQVKRNYADNEKGLRRWTVMSGRGAKAILAKDKAFWSISYLNLNDGWLVINMENIIKILHPITLAVLWDINPNETLTASPNNVGLPPIGSPPMPRTVVEFPLWQPSVREVCVFQKRHEVCCLSREHHIRIWRLERKHTAVSVDCLRHAAVDENESEREETANVAYGDVSSRLLNVIKLNPAGPPVKHIAVSDLHEVIIGVDDLGAGFIWDVPSGAVLSRFQASGPIHSLYCDRAFHIVASHGDSLEAWRIWSHRDVRTHAQFPALNIAKVSFMQEVAGIVRCNMREETFRETTTASKMEEETQQQPASPQDESSIPLLSRSGSKASSMGLALTRKESSTAVNLMTEDERQRELFNERRETQEDVTITSVRVEDPLYGVYGFCLTADGTLLCCNLVQSRLVDGFRLPEYSDSESETPRPPADLVSRSHKFISRMVADSSPQTGLQYLIVAHDKALQCVQIHTMAETVVKLAHGVFRDVSLILPDHTALSPLWQSCLDRSALHPRRASQIDPVTLMTLSGAGVRQGLISLLQLPIPSDYRHLGHKRRFAGALRRFQQPALPASFDKEDKKKGKSKAGPTVSQRESKGPFVMIDELTTQASSQQYESPRSPKVPRKRVPSAESNATDQYFAATARSASSASSSASSEVFPEDESTLIADIEMNCVTHAHQGYVDVYGVTETQDVRRRLTLQHTYRLTGQQDFVNAICAIPLYPPTESFCRPWSFIDGTRDDTDEAPDAPMLAMPDPRQRGKGSFVFGSSVLPGHVTEWHLTFILASHITGGFTGYLLCSRDSASHDASSPPATLSSFSQPIPTPPPDQRCAFLILTVGAEETGGPCRAIRRVGRVDWSSSAPPSLLDTTVSGVPIASDFKRAHMHPPVPTHDGRIVTLHDNTDICMWQIERPPPWEPLRSPSLTLMQRVTLIPPSKGPSSRFATVLAKPATGPPRFTAWIMDASGMTMALGLSTGDIAMQRLDRRAGCKWYEKYHALEVVGLSFLSPHRNLLFSASPSTIVLWSPHGLPLRVMTSIDEITGVVVVGRPQAPMALVVGSNQRTIRLFAPSTTPVLGQSAAAIEMGDLEAAHCRMAEMRKHDPLRYDQDRTYLQDIPTRPSLTRHVNRLQARKRKHPDVADREEPTAVYPQLMGYAKQNFKAMSKKQYKADKTPTMTPMESFADLSVIAEHKTGRRQSTLAAGFSRVSVPAAPAATTATAARQTPIGSRVSARRKRKSSELRTFDRLDPQQKLHDVRQMMETIDGTVTGQWERMQMEVEDEAREEHFQAEMKQRRLRLLLSTSPQPQRDADWEEPTCSVTQESRHVGVHAVDKLFPFLTYQQRRRIAEAKPSLPHPSSLSTVRHPFIQRAAAAVNVVFNSPQRVDLSVAEDPSFSTLPASLHDKVHERAPPKMPPAAPIKPLKDDEGEKEDAKSAALHISISLPCLPPAVPDAPPAAVERGPEHVTMDTVGLEHPLDRDALVEEYDVEKTLHGLPSARPPPHPHLHKEWLDAPLRQILCHPAAYTAARKSPARKAEQPRVAEEEPSRAAESDEGERPIGANVTALRKAVEAMDQPQIKKRRMMSFPLSMTESEAVETKQDTKVAAQIMTLVKMERSREARRARTPPAVPRPKKTRKPRPPPAGMRSSFRPMPKFGDVSSDKSVSSLAYQQSGAAMPLRSYREAELPQRQPSTPTSLKPIRSFERISTPQAIPLALVMDRDAPRPTSAMTASDAERPSSYGTRRPLTPSIISVRSIKRSAGPSPPKPPSPPLLAPMRLVDLEGILERSLMTEDTSMAAWSIEAGPLASSVGPTPSAGQRRPSQNPTTQPPSAYEPPVDAAYQAAVHKTAAQVFETAATRMSDVLRRGESFRDWLMKSGADQAAVSGSQEASVSSQHDSKASSGTEHRRSVTSGFVKDRVVVQKTSSTLREGEESPGHKSSFPSGFARDEDVEEMLICRRLGTAQTIESLEGAEAGPEEVGHEAREEVAPGPAEQEAAAIVGAEPSHVELAVHGDAAIVDTLQPTAVSAAEDSGAKPTEQPPLVPPSEAGVAGQPEAPEPLSLEKPAPITAAPGKKTTAVRPKAQEQHAIGFQKGDESSPKAAPPLTKRTPAEQKGKVLQQGGHESSAVKSVAKGKQEVGEGPAKETAATAVVAQSKKGSPQRESLTGKRDIPKLPSPKAKTPSPKAKPMAAKPGKGEKAKPGPKPPEEAEEAFGPKEAEERLAEIAAAEDAQKSAGRLRKGISFAARDDRLEHLTDVMLHRSREGSPASSREGAQSSLPRFSRRGTKESRISYQRSFSGAESSLPPEAYVPYSPTSYSGATSRHMSRIGFDDAFIDGEEQKGTEVPTDLVDKAAKEAEAQRARELAIAEELARAREGKERREAERQAKIAEERHLEAEREAEEKIRQDEVRQKRRAKEKKWLEQKERIKREAQLQAEQEEQQRLERERDAQNEAMEQRLMTQADLESQRREAQEKELEEKLAAERLALEAVFREQEEGKRKKEEELMRIEDQAAKRLAHEQRMSKIYEKRIMEEMEKVRLQQEREAAERDAWAHMGDRERLLAEEEEEALHNRPVSIKDLEELLQCFDPSIQLPTFKLMPGLLPFTPAALAGVTEPRGLSKADSSSAMPPTFRDRDFRRALTRGLSSVDMMSVKESEAYSVYAHRLSVAEAQLKSITFILSLNAQKAELAPSGVSHELKKGRKATTRVSVYRPASPASTTPKPAAIKLTKPAPKAPAGRRESEEEAMPESMVRQLSLSGYHGEAKTLATSKDTESLLGPRRDKLDEESSDEDSDDGGDRQQKAARELEQWKKILADMHLITEPERIGEVLLMLETFIEKIPSKYVEVGGLGRAFREVMEQVTNILSQMDLAQCSPGYSQGGPSIVLKEWRKRQEEIARVKKTNEELDLEGQLILRSIKTWLRTMRKGGAQRRMSFASSLAGTEVWEGDDGIAMEEYSPIARHHKEQTLQRSRSESVLRRYHRQLDRLVAWRLKKAGPCGTEIDLNARLKQREASPTEEAVSSTSSSSHQEDDRERPNGRARMPRDIFANVDRLLKVQKESAARCVKTGGGTLCGMKNKVVVGSRRVA</sequence>
<feature type="region of interest" description="Disordered" evidence="1">
    <location>
        <begin position="1538"/>
        <end position="1569"/>
    </location>
</feature>
<gene>
    <name evidence="2" type="ORF">Vbra_13501</name>
</gene>
<dbReference type="VEuPathDB" id="CryptoDB:Vbra_13501"/>
<feature type="compositionally biased region" description="Basic and acidic residues" evidence="1">
    <location>
        <begin position="1905"/>
        <end position="1917"/>
    </location>
</feature>
<feature type="compositionally biased region" description="Polar residues" evidence="1">
    <location>
        <begin position="1893"/>
        <end position="1904"/>
    </location>
</feature>
<feature type="region of interest" description="Disordered" evidence="1">
    <location>
        <begin position="315"/>
        <end position="356"/>
    </location>
</feature>
<feature type="region of interest" description="Disordered" evidence="1">
    <location>
        <begin position="582"/>
        <end position="647"/>
    </location>
</feature>
<feature type="compositionally biased region" description="Basic and acidic residues" evidence="1">
    <location>
        <begin position="2475"/>
        <end position="2486"/>
    </location>
</feature>
<dbReference type="Gene3D" id="2.130.10.10">
    <property type="entry name" value="YVTN repeat-like/Quinoprotein amine dehydrogenase"/>
    <property type="match status" value="1"/>
</dbReference>
<feature type="compositionally biased region" description="Polar residues" evidence="1">
    <location>
        <begin position="1819"/>
        <end position="1839"/>
    </location>
</feature>
<proteinExistence type="predicted"/>
<feature type="compositionally biased region" description="Polar residues" evidence="1">
    <location>
        <begin position="1670"/>
        <end position="1682"/>
    </location>
</feature>
<dbReference type="STRING" id="1169540.A0A0G4EV30"/>
<feature type="compositionally biased region" description="Polar residues" evidence="1">
    <location>
        <begin position="2276"/>
        <end position="2288"/>
    </location>
</feature>
<feature type="compositionally biased region" description="Pro residues" evidence="1">
    <location>
        <begin position="1771"/>
        <end position="1782"/>
    </location>
</feature>